<dbReference type="OrthoDB" id="9909019at2759"/>
<dbReference type="InterPro" id="IPR001594">
    <property type="entry name" value="Palmitoyltrfase_DHHC"/>
</dbReference>
<keyword evidence="3 10" id="KW-0812">Transmembrane</keyword>
<comment type="caution">
    <text evidence="13">The sequence shown here is derived from an EMBL/GenBank/DDBJ whole genome shotgun (WGS) entry which is preliminary data.</text>
</comment>
<evidence type="ECO:0000256" key="7">
    <source>
        <dbReference type="ARBA" id="ARBA00023288"/>
    </source>
</evidence>
<dbReference type="PROSITE" id="PS50216">
    <property type="entry name" value="DHHC"/>
    <property type="match status" value="1"/>
</dbReference>
<evidence type="ECO:0000256" key="11">
    <source>
        <dbReference type="SAM" id="MobiDB-lite"/>
    </source>
</evidence>
<comment type="domain">
    <text evidence="10">The DHHC domain is required for palmitoyltransferase activity.</text>
</comment>
<evidence type="ECO:0000256" key="4">
    <source>
        <dbReference type="ARBA" id="ARBA00022989"/>
    </source>
</evidence>
<proteinExistence type="inferred from homology"/>
<feature type="transmembrane region" description="Helical" evidence="10">
    <location>
        <begin position="449"/>
        <end position="475"/>
    </location>
</feature>
<feature type="domain" description="Palmitoyltransferase DHHC" evidence="12">
    <location>
        <begin position="362"/>
        <end position="486"/>
    </location>
</feature>
<accession>A0A9W8HC30</accession>
<evidence type="ECO:0000313" key="13">
    <source>
        <dbReference type="EMBL" id="KAJ2782897.1"/>
    </source>
</evidence>
<evidence type="ECO:0000256" key="10">
    <source>
        <dbReference type="RuleBase" id="RU079119"/>
    </source>
</evidence>
<gene>
    <name evidence="13" type="primary">PFA3</name>
    <name evidence="13" type="ORF">GGI15_002774</name>
</gene>
<keyword evidence="2 10" id="KW-0808">Transferase</keyword>
<keyword evidence="6" id="KW-0564">Palmitate</keyword>
<protein>
    <recommendedName>
        <fullName evidence="10">Palmitoyltransferase</fullName>
        <ecNumber evidence="10">2.3.1.225</ecNumber>
    </recommendedName>
</protein>
<evidence type="ECO:0000259" key="12">
    <source>
        <dbReference type="Pfam" id="PF01529"/>
    </source>
</evidence>
<keyword evidence="4 10" id="KW-1133">Transmembrane helix</keyword>
<comment type="catalytic activity">
    <reaction evidence="9 10">
        <text>L-cysteinyl-[protein] + hexadecanoyl-CoA = S-hexadecanoyl-L-cysteinyl-[protein] + CoA</text>
        <dbReference type="Rhea" id="RHEA:36683"/>
        <dbReference type="Rhea" id="RHEA-COMP:10131"/>
        <dbReference type="Rhea" id="RHEA-COMP:11032"/>
        <dbReference type="ChEBI" id="CHEBI:29950"/>
        <dbReference type="ChEBI" id="CHEBI:57287"/>
        <dbReference type="ChEBI" id="CHEBI:57379"/>
        <dbReference type="ChEBI" id="CHEBI:74151"/>
        <dbReference type="EC" id="2.3.1.225"/>
    </reaction>
</comment>
<evidence type="ECO:0000256" key="2">
    <source>
        <dbReference type="ARBA" id="ARBA00022679"/>
    </source>
</evidence>
<feature type="transmembrane region" description="Helical" evidence="10">
    <location>
        <begin position="413"/>
        <end position="437"/>
    </location>
</feature>
<evidence type="ECO:0000256" key="1">
    <source>
        <dbReference type="ARBA" id="ARBA00004141"/>
    </source>
</evidence>
<evidence type="ECO:0000256" key="3">
    <source>
        <dbReference type="ARBA" id="ARBA00022692"/>
    </source>
</evidence>
<keyword evidence="14" id="KW-1185">Reference proteome</keyword>
<keyword evidence="8 10" id="KW-0012">Acyltransferase</keyword>
<reference evidence="13" key="1">
    <citation type="submission" date="2022-07" db="EMBL/GenBank/DDBJ databases">
        <title>Phylogenomic reconstructions and comparative analyses of Kickxellomycotina fungi.</title>
        <authorList>
            <person name="Reynolds N.K."/>
            <person name="Stajich J.E."/>
            <person name="Barry K."/>
            <person name="Grigoriev I.V."/>
            <person name="Crous P."/>
            <person name="Smith M.E."/>
        </authorList>
    </citation>
    <scope>NUCLEOTIDE SEQUENCE</scope>
    <source>
        <strain evidence="13">BCRC 34489</strain>
    </source>
</reference>
<dbReference type="AlphaFoldDB" id="A0A9W8HC30"/>
<keyword evidence="5 10" id="KW-0472">Membrane</keyword>
<organism evidence="13 14">
    <name type="scientific">Coemansia interrupta</name>
    <dbReference type="NCBI Taxonomy" id="1126814"/>
    <lineage>
        <taxon>Eukaryota</taxon>
        <taxon>Fungi</taxon>
        <taxon>Fungi incertae sedis</taxon>
        <taxon>Zoopagomycota</taxon>
        <taxon>Kickxellomycotina</taxon>
        <taxon>Kickxellomycetes</taxon>
        <taxon>Kickxellales</taxon>
        <taxon>Kickxellaceae</taxon>
        <taxon>Coemansia</taxon>
    </lineage>
</organism>
<feature type="transmembrane region" description="Helical" evidence="10">
    <location>
        <begin position="208"/>
        <end position="228"/>
    </location>
</feature>
<evidence type="ECO:0000256" key="5">
    <source>
        <dbReference type="ARBA" id="ARBA00023136"/>
    </source>
</evidence>
<dbReference type="GO" id="GO:0019706">
    <property type="term" value="F:protein-cysteine S-palmitoyltransferase activity"/>
    <property type="evidence" value="ECO:0007669"/>
    <property type="project" value="UniProtKB-EC"/>
</dbReference>
<evidence type="ECO:0000256" key="6">
    <source>
        <dbReference type="ARBA" id="ARBA00023139"/>
    </source>
</evidence>
<evidence type="ECO:0000313" key="14">
    <source>
        <dbReference type="Proteomes" id="UP001140172"/>
    </source>
</evidence>
<keyword evidence="7" id="KW-0449">Lipoprotein</keyword>
<dbReference type="PANTHER" id="PTHR12246">
    <property type="entry name" value="PALMITOYLTRANSFERASE ZDHHC16"/>
    <property type="match status" value="1"/>
</dbReference>
<name>A0A9W8HC30_9FUNG</name>
<dbReference type="Pfam" id="PF01529">
    <property type="entry name" value="DHHC"/>
    <property type="match status" value="1"/>
</dbReference>
<feature type="region of interest" description="Disordered" evidence="11">
    <location>
        <begin position="293"/>
        <end position="344"/>
    </location>
</feature>
<sequence length="552" mass="61579">MVPSTAKNVAGEDDEAAISEFLGIRPDLADDLNPAESKLEADGKPEVQGSKAQKEAIDCVQSCSLTDQKTLAPAPQRRPKLLYQKKKHQPTDEDIVRRTQQCNLDCKSEPDELVQMCIQRCTYFLIDPVAHSISEKESVTGEDGLLAQNEHIRTRVRLIGPDGLPLVDSPATTIPTSRPVEQIDTWVPRYRVETINSGYLPKWNKHKVYKTLGFIPVFITLALFIWSYRANAIGVIPLIYRSSPAVAVIWSFVMTALLVLTLWSYAVCVLKNPGNPRAVSAIGAHGGSVTNGPYIRVSAQNPEDRRGTAQRRRFADDSGSSVDSDSDYDVSCESSSESGDPLSEEQMRQSELLYAITVKDNGQPRYCLKCNVPKPDRAHHCSVCGICVLKMDHHCPWLNNCVGFHTQKAFMLFISYSALYCLGSFISSLVFFIRLFTTTLGDEGVMLEMMVLCVLAGSFSLCLLGFAGYHIYLLVQNQTTIESYESNTFRLPNEESRVRSKKVNLFDVGAKKNFVQVFGARWTHWFIPTRTTSGDGIRFPISFEGYNELRSA</sequence>
<dbReference type="InterPro" id="IPR039859">
    <property type="entry name" value="PFA4/ZDH16/20/ERF2-like"/>
</dbReference>
<comment type="subcellular location">
    <subcellularLocation>
        <location evidence="1">Membrane</location>
        <topology evidence="1">Multi-pass membrane protein</topology>
    </subcellularLocation>
</comment>
<feature type="transmembrane region" description="Helical" evidence="10">
    <location>
        <begin position="248"/>
        <end position="270"/>
    </location>
</feature>
<feature type="compositionally biased region" description="Low complexity" evidence="11">
    <location>
        <begin position="331"/>
        <end position="340"/>
    </location>
</feature>
<dbReference type="GO" id="GO:0016020">
    <property type="term" value="C:membrane"/>
    <property type="evidence" value="ECO:0007669"/>
    <property type="project" value="UniProtKB-SubCell"/>
</dbReference>
<evidence type="ECO:0000256" key="9">
    <source>
        <dbReference type="ARBA" id="ARBA00048048"/>
    </source>
</evidence>
<dbReference type="EC" id="2.3.1.225" evidence="10"/>
<evidence type="ECO:0000256" key="8">
    <source>
        <dbReference type="ARBA" id="ARBA00023315"/>
    </source>
</evidence>
<dbReference type="EMBL" id="JANBUM010000161">
    <property type="protein sequence ID" value="KAJ2782897.1"/>
    <property type="molecule type" value="Genomic_DNA"/>
</dbReference>
<dbReference type="Proteomes" id="UP001140172">
    <property type="component" value="Unassembled WGS sequence"/>
</dbReference>
<comment type="similarity">
    <text evidence="10">Belongs to the DHHC palmitoyltransferase family.</text>
</comment>